<dbReference type="Pfam" id="PF21467">
    <property type="entry name" value="BetaGal_gal-bd"/>
    <property type="match status" value="1"/>
</dbReference>
<evidence type="ECO:0000256" key="5">
    <source>
        <dbReference type="SAM" id="SignalP"/>
    </source>
</evidence>
<dbReference type="InterPro" id="IPR008979">
    <property type="entry name" value="Galactose-bd-like_sf"/>
</dbReference>
<proteinExistence type="inferred from homology"/>
<dbReference type="PANTHER" id="PTHR23421">
    <property type="entry name" value="BETA-GALACTOSIDASE RELATED"/>
    <property type="match status" value="1"/>
</dbReference>
<feature type="chain" id="PRO_5047013126" evidence="5">
    <location>
        <begin position="24"/>
        <end position="981"/>
    </location>
</feature>
<dbReference type="RefSeq" id="WP_191190776.1">
    <property type="nucleotide sequence ID" value="NZ_JACWMY010000011.1"/>
</dbReference>
<evidence type="ECO:0000256" key="1">
    <source>
        <dbReference type="ARBA" id="ARBA00009809"/>
    </source>
</evidence>
<keyword evidence="3" id="KW-0326">Glycosidase</keyword>
<evidence type="ECO:0000256" key="2">
    <source>
        <dbReference type="ARBA" id="ARBA00022801"/>
    </source>
</evidence>
<sequence>MSKRLYLILAIVLSVINSKPVFSQAINDHIFAASAAAKPFIDFDSKGFLVNGKRTFIVSAGLEYARVPHRLWYDRLLRIKRAGFNCIEIYTIWNFHEAQEGKFDFTGDRDLGAFLDITNKLGLYAIVRVGPYYCAEWDSGGYPIWLKFKPGLRVREHNAPFEKYVDRFFDHLLPIVFKKQINKGGPVILVQLENEHNNGWGTVTPDAYFKHLQTKALDMGLQVPYFFSGLHHASDPAINGNFNDPKRPNPWFSTEFWSVWYSQYGAKAGDDSLYDRRTWKIIANGGNGYNYYMAHGGTNFGYTNNDEDAASYDYGAAIGQAGDIRPIYHAFKRAAWFARSFQDVLENSTNDSTTYRNLITDTALKITARKSPDGDIVFIDNPGKKALTAKLQGMDGTLLLAPGEVYPVVHHFNITPYVMLNWAYTRIFAIVKQDKTTTLIADAEPGSPLSLQFLTKGNVTAVTQSWLLKVNGNQVSLTGLAPVSNKPSEYSFKTGDHTIRILVMSRSQTDRTWIADNKGQNYIISGAAYTGDIVIKDKSISITTEQPLTRQVAADTWLYTAKEVILLNKNNSSGIQQPASLALSKWEYKTGAHAAGKIANTTGWLKTKLPLQMGADGDITADAWYRTTLNIPTTGKYTLQVKGGGRAQAYIDGKQIAMWQLSAGEITLHLKKGRHKLAVFTAHDGRDKLAAYVGPLNNVDRKGIYGTVYLKKGGPYLSNINNWYFEKAANRDALKNGPPQFDTVSFKKYKMGADAFNLKQGFGWFTTLIPKPATGASKVTLSFKSVDENATVFVNGQQVKHHEGWNIPFEITISDAAVLKQPIRITLFIENYSNEGGIDQPVSLNTIGNAATVTGWAMQGGPGNLNQTIGWQKLSTQSRTATGPCFYRSAFIANLVAGQTFIWRVDPKNMGHGSIWVNGHNLGRYPEKIAVTGLYIPECWLNKGSNQLVIYDEDGKQPTAVQVIAEPTAGRVEYQLSSEIK</sequence>
<dbReference type="PRINTS" id="PR00742">
    <property type="entry name" value="GLHYDRLASE35"/>
</dbReference>
<keyword evidence="9" id="KW-1185">Reference proteome</keyword>
<feature type="domain" description="Beta-galactosidase galactose-binding" evidence="7">
    <location>
        <begin position="884"/>
        <end position="946"/>
    </location>
</feature>
<feature type="signal peptide" evidence="5">
    <location>
        <begin position="1"/>
        <end position="23"/>
    </location>
</feature>
<protein>
    <submittedName>
        <fullName evidence="8">Beta-galactosidase</fullName>
    </submittedName>
</protein>
<reference evidence="8 9" key="1">
    <citation type="submission" date="2020-09" db="EMBL/GenBank/DDBJ databases">
        <title>Novel species of Mucilaginibacter isolated from a glacier on the Tibetan Plateau.</title>
        <authorList>
            <person name="Liu Q."/>
            <person name="Xin Y.-H."/>
        </authorList>
    </citation>
    <scope>NUCLEOTIDE SEQUENCE [LARGE SCALE GENOMIC DNA]</scope>
    <source>
        <strain evidence="8 9">ZT4R22</strain>
    </source>
</reference>
<evidence type="ECO:0000313" key="8">
    <source>
        <dbReference type="EMBL" id="MBD1366115.1"/>
    </source>
</evidence>
<dbReference type="InterPro" id="IPR001944">
    <property type="entry name" value="Glycoside_Hdrlase_35"/>
</dbReference>
<keyword evidence="5" id="KW-0732">Signal</keyword>
<dbReference type="InterPro" id="IPR048913">
    <property type="entry name" value="BetaGal_gal-bd"/>
</dbReference>
<evidence type="ECO:0000259" key="7">
    <source>
        <dbReference type="Pfam" id="PF21467"/>
    </source>
</evidence>
<evidence type="ECO:0000259" key="6">
    <source>
        <dbReference type="Pfam" id="PF01301"/>
    </source>
</evidence>
<dbReference type="Gene3D" id="2.60.120.260">
    <property type="entry name" value="Galactose-binding domain-like"/>
    <property type="match status" value="3"/>
</dbReference>
<keyword evidence="2" id="KW-0378">Hydrolase</keyword>
<evidence type="ECO:0000313" key="9">
    <source>
        <dbReference type="Proteomes" id="UP000606600"/>
    </source>
</evidence>
<organism evidence="8 9">
    <name type="scientific">Mucilaginibacter pankratovii</name>
    <dbReference type="NCBI Taxonomy" id="2772110"/>
    <lineage>
        <taxon>Bacteria</taxon>
        <taxon>Pseudomonadati</taxon>
        <taxon>Bacteroidota</taxon>
        <taxon>Sphingobacteriia</taxon>
        <taxon>Sphingobacteriales</taxon>
        <taxon>Sphingobacteriaceae</taxon>
        <taxon>Mucilaginibacter</taxon>
    </lineage>
</organism>
<feature type="domain" description="Glycoside hydrolase 35 catalytic" evidence="6">
    <location>
        <begin position="48"/>
        <end position="334"/>
    </location>
</feature>
<dbReference type="InterPro" id="IPR017853">
    <property type="entry name" value="GH"/>
</dbReference>
<dbReference type="Pfam" id="PF01301">
    <property type="entry name" value="Glyco_hydro_35"/>
    <property type="match status" value="1"/>
</dbReference>
<dbReference type="InterPro" id="IPR031330">
    <property type="entry name" value="Gly_Hdrlase_35_cat"/>
</dbReference>
<name>A0ABR7WV02_9SPHI</name>
<dbReference type="EMBL" id="JACWMY010000011">
    <property type="protein sequence ID" value="MBD1366115.1"/>
    <property type="molecule type" value="Genomic_DNA"/>
</dbReference>
<accession>A0ABR7WV02</accession>
<comment type="similarity">
    <text evidence="1 4">Belongs to the glycosyl hydrolase 35 family.</text>
</comment>
<dbReference type="SUPFAM" id="SSF51445">
    <property type="entry name" value="(Trans)glycosidases"/>
    <property type="match status" value="1"/>
</dbReference>
<dbReference type="Gene3D" id="3.20.20.80">
    <property type="entry name" value="Glycosidases"/>
    <property type="match status" value="1"/>
</dbReference>
<evidence type="ECO:0000256" key="3">
    <source>
        <dbReference type="ARBA" id="ARBA00023295"/>
    </source>
</evidence>
<dbReference type="SUPFAM" id="SSF49785">
    <property type="entry name" value="Galactose-binding domain-like"/>
    <property type="match status" value="3"/>
</dbReference>
<evidence type="ECO:0000256" key="4">
    <source>
        <dbReference type="RuleBase" id="RU003679"/>
    </source>
</evidence>
<comment type="caution">
    <text evidence="8">The sequence shown here is derived from an EMBL/GenBank/DDBJ whole genome shotgun (WGS) entry which is preliminary data.</text>
</comment>
<gene>
    <name evidence="8" type="ORF">IDJ77_20050</name>
</gene>
<dbReference type="Proteomes" id="UP000606600">
    <property type="component" value="Unassembled WGS sequence"/>
</dbReference>